<organism evidence="2 3">
    <name type="scientific">Saxophila tyrrhenica</name>
    <dbReference type="NCBI Taxonomy" id="1690608"/>
    <lineage>
        <taxon>Eukaryota</taxon>
        <taxon>Fungi</taxon>
        <taxon>Dikarya</taxon>
        <taxon>Ascomycota</taxon>
        <taxon>Pezizomycotina</taxon>
        <taxon>Dothideomycetes</taxon>
        <taxon>Dothideomycetidae</taxon>
        <taxon>Mycosphaerellales</taxon>
        <taxon>Extremaceae</taxon>
        <taxon>Saxophila</taxon>
    </lineage>
</organism>
<dbReference type="PANTHER" id="PTHR42064:SF1">
    <property type="entry name" value="YALI0F28677P"/>
    <property type="match status" value="1"/>
</dbReference>
<dbReference type="Proteomes" id="UP001337655">
    <property type="component" value="Unassembled WGS sequence"/>
</dbReference>
<dbReference type="RefSeq" id="XP_064656348.1">
    <property type="nucleotide sequence ID" value="XM_064805243.1"/>
</dbReference>
<proteinExistence type="predicted"/>
<feature type="compositionally biased region" description="Polar residues" evidence="1">
    <location>
        <begin position="988"/>
        <end position="1017"/>
    </location>
</feature>
<feature type="compositionally biased region" description="Low complexity" evidence="1">
    <location>
        <begin position="966"/>
        <end position="979"/>
    </location>
</feature>
<reference evidence="2 3" key="1">
    <citation type="submission" date="2023-08" db="EMBL/GenBank/DDBJ databases">
        <title>Black Yeasts Isolated from many extreme environments.</title>
        <authorList>
            <person name="Coleine C."/>
            <person name="Stajich J.E."/>
            <person name="Selbmann L."/>
        </authorList>
    </citation>
    <scope>NUCLEOTIDE SEQUENCE [LARGE SCALE GENOMIC DNA]</scope>
    <source>
        <strain evidence="2 3">CCFEE 5935</strain>
    </source>
</reference>
<dbReference type="PANTHER" id="PTHR42064">
    <property type="entry name" value="YALI0F28677P"/>
    <property type="match status" value="1"/>
</dbReference>
<dbReference type="EMBL" id="JAVRRT010000013">
    <property type="protein sequence ID" value="KAK5166466.1"/>
    <property type="molecule type" value="Genomic_DNA"/>
</dbReference>
<evidence type="ECO:0000313" key="3">
    <source>
        <dbReference type="Proteomes" id="UP001337655"/>
    </source>
</evidence>
<sequence>MASQLTGWITAGQQDLLARVNLVSSGLDEAPVASIDLPQETQPDEPQEPIPRLSDLAQLLRLGRYQRRKCLQLQHNLHCAYSEAARTSRLLLISRSVQRTLGQCIKAEDKHSFVNLLNAFHDSLSGGLLHSAGPVHATSKRDDGCVGYPACFLDRLPSSSRSQILDFICKVRHDGHFIADRLASLSHRELETILPEKGQAKSSDSIFGSSQRSSSRASRHLGFAADTQTDLLASLEFGSALETLVYAVRGLSSAPLYRDAEPTDVWSTVCANLILEQKHGSEKVVPAVIQLWAASSKWAGKDRLSNWMADLIQRGTPLLDQTQKQSFRVRSGIRTELDVQEDNRLEAFYQESVDSLLALLAASTDTGVLPEGALLLCQEICRKLEAHSTHKQAFPYFVLTRWLFLSFLPDIAHGILTDHFISDTVRQRLLREVTARCSRSVYGVVYSWKYGAPDSTDVRQVVNTIAGKFDIQQPEGGRVFDFITPPVPANEEVVVPLTAADLNTLVTALYPQRAPAKASSERDPSRTGLHSSSSSVSGFSLFQTPGTAPTGYTSPASGNAYPVLSEKFSDDHVVTDLSRLDPGIVEGEQLREICAAIDDMSASQTPTGSHEWSLLRTGADGLSTVRRILCEEALGFDGPSSDNMTSTMQGSPDTHKCRAAVEELLIDEDLKQHWSPDLSKPEPPLDEVQETIKRAFVERTALCDDSSDFISAHTWHRRLRKFRKVLADDNDPKPLSSLLTSIESFNRSSLDEALAVERWCVEPLRNVSSLTQGQSELLRQHTETMSRLRDKMWYVAEVRTSAAYDEARSVASALKVMGKVKRPTRAFPAPPLRHWNGFKGPAASFHLKTEAQVLEILSAPPGHGGPNKLSDDQSRALSAWLDRNAVENLCKGEERLQRLCLEIRKAVTTITSDGSATWSSILFARSQVADSGAPKSPSYSPLFQSRGYAGRQDLFSVQTNVPPSIDSISSASSHPLSARSSRDYLETRSPTLTNKSSGPFWSPSLTDTQSPSSATSIGSSYMQPAFGLRSNLADSAGGVGSEQMKEQVRQRLTSLLISDLTLPAFATGSETDRAFWSGLGGELTEKHLRNVRLTQGVGSPDTVVQDDYQFDYSNAFSRLLQSFASTSNPFEKLRYLADVNTLLKPYMADQAAASPRSHPKLLNGLSLNTRDTAAVPDIMVEGFRRLFSNSQQRPTAIFRDLQYIAALVPSPTLSATESKAFWNATIAILRLKQEATQLMVETADSIIAYHSMNRGSGRSSSSTAQQERDSATFTVPNRTPSAEDIGKYTMAHAAELLQITAKEGDAVAQRELATLYLTHPELMDHIIAPLSRPRDVFKEELEGKWKRNQDPHRCDPATMCVAHHWMSLSALGGDALAKEYLRQREEMDRLGE</sequence>
<keyword evidence="3" id="KW-1185">Reference proteome</keyword>
<evidence type="ECO:0000256" key="1">
    <source>
        <dbReference type="SAM" id="MobiDB-lite"/>
    </source>
</evidence>
<accession>A0AAV9P4D8</accession>
<feature type="region of interest" description="Disordered" evidence="1">
    <location>
        <begin position="1254"/>
        <end position="1279"/>
    </location>
</feature>
<feature type="region of interest" description="Disordered" evidence="1">
    <location>
        <begin position="513"/>
        <end position="537"/>
    </location>
</feature>
<feature type="region of interest" description="Disordered" evidence="1">
    <location>
        <begin position="966"/>
        <end position="1017"/>
    </location>
</feature>
<dbReference type="GeneID" id="89929343"/>
<evidence type="ECO:0000313" key="2">
    <source>
        <dbReference type="EMBL" id="KAK5166466.1"/>
    </source>
</evidence>
<name>A0AAV9P4D8_9PEZI</name>
<gene>
    <name evidence="2" type="ORF">LTR77_008009</name>
</gene>
<protein>
    <submittedName>
        <fullName evidence="2">Uncharacterized protein</fullName>
    </submittedName>
</protein>
<comment type="caution">
    <text evidence="2">The sequence shown here is derived from an EMBL/GenBank/DDBJ whole genome shotgun (WGS) entry which is preliminary data.</text>
</comment>